<evidence type="ECO:0008006" key="2">
    <source>
        <dbReference type="Google" id="ProtNLM"/>
    </source>
</evidence>
<reference evidence="1" key="1">
    <citation type="submission" date="2015-07" db="EMBL/GenBank/DDBJ databases">
        <title>Adaptation to a free-living lifestyle via gene acquisitions in the diplomonad Trepomonas sp. PC1.</title>
        <authorList>
            <person name="Xu F."/>
            <person name="Jerlstrom-Hultqvist J."/>
            <person name="Kolisko M."/>
            <person name="Simpson A.G.B."/>
            <person name="Roger A.J."/>
            <person name="Svard S.G."/>
            <person name="Andersson J.O."/>
        </authorList>
    </citation>
    <scope>NUCLEOTIDE SEQUENCE</scope>
    <source>
        <strain evidence="1">PC1</strain>
    </source>
</reference>
<name>A0A146K1R4_9EUKA</name>
<feature type="non-terminal residue" evidence="1">
    <location>
        <position position="1"/>
    </location>
</feature>
<proteinExistence type="predicted"/>
<evidence type="ECO:0000313" key="1">
    <source>
        <dbReference type="EMBL" id="JAP89601.1"/>
    </source>
</evidence>
<sequence length="457" mass="53327">NSHQMNIKFEKVTGKLFLYDNKFDGQKIPNDVAGHVEMIIAPNLKTFTYREFSNCSRLQYLCLPSVEVFAEDACKNFDVLKMIYAPKATEFKKQSVSYSLPFFSLCASSRAVFEFHSLYMVKVRQLRVLKLAEEAFSKVEIYKLVVMEDAQLNATSECRFIKIEDRTKELCSTKLENECSAVLYKVNPIAQSKLKNKCKPHSIFFENQETIKIDDEIEYCKGVLTIRSRQLMKRQKKKLLDFDEDIDELRAPNLISYENLEFKQQQFVRKLFLPNVQKLNLNIHCLKSICVTGIKIISSGDIRLCTNLISISLPNVEQMDVDNFYFSTSLKYLFMPKIKEFFECFNYSKELVYFEADELQQFDGSFDSIRKMQIYSPKLQVPKETLDELNIEQVGSKMKPEEMKLEIQLSAKYLKAHSIFEEQRKNNEMLCKSIQNVNERFSQIIKKLGNSIQFGAE</sequence>
<accession>A0A146K1R4</accession>
<feature type="non-terminal residue" evidence="1">
    <location>
        <position position="457"/>
    </location>
</feature>
<gene>
    <name evidence="1" type="ORF">TPC1_30904</name>
</gene>
<dbReference type="AlphaFoldDB" id="A0A146K1R4"/>
<organism evidence="1">
    <name type="scientific">Trepomonas sp. PC1</name>
    <dbReference type="NCBI Taxonomy" id="1076344"/>
    <lineage>
        <taxon>Eukaryota</taxon>
        <taxon>Metamonada</taxon>
        <taxon>Diplomonadida</taxon>
        <taxon>Hexamitidae</taxon>
        <taxon>Hexamitinae</taxon>
        <taxon>Trepomonas</taxon>
    </lineage>
</organism>
<dbReference type="EMBL" id="GDID01007005">
    <property type="protein sequence ID" value="JAP89601.1"/>
    <property type="molecule type" value="Transcribed_RNA"/>
</dbReference>
<protein>
    <recommendedName>
        <fullName evidence="2">Leucine rich repeats-containing protein</fullName>
    </recommendedName>
</protein>